<dbReference type="PANTHER" id="PTHR11601">
    <property type="entry name" value="CYSTEINE DESULFURYLASE FAMILY MEMBER"/>
    <property type="match status" value="1"/>
</dbReference>
<gene>
    <name evidence="12" type="ORF">BKP37_05085</name>
</gene>
<dbReference type="Gene3D" id="3.90.1150.10">
    <property type="entry name" value="Aspartate Aminotransferase, domain 1"/>
    <property type="match status" value="1"/>
</dbReference>
<evidence type="ECO:0000256" key="4">
    <source>
        <dbReference type="ARBA" id="ARBA00022679"/>
    </source>
</evidence>
<keyword evidence="7" id="KW-0408">Iron</keyword>
<evidence type="ECO:0000313" key="12">
    <source>
        <dbReference type="EMBL" id="OIJ16609.1"/>
    </source>
</evidence>
<evidence type="ECO:0000256" key="5">
    <source>
        <dbReference type="ARBA" id="ARBA00022723"/>
    </source>
</evidence>
<dbReference type="GO" id="GO:0051536">
    <property type="term" value="F:iron-sulfur cluster binding"/>
    <property type="evidence" value="ECO:0007669"/>
    <property type="project" value="UniProtKB-KW"/>
</dbReference>
<dbReference type="Pfam" id="PF00266">
    <property type="entry name" value="Aminotran_5"/>
    <property type="match status" value="1"/>
</dbReference>
<dbReference type="NCBIfam" id="NF002806">
    <property type="entry name" value="PRK02948.1"/>
    <property type="match status" value="1"/>
</dbReference>
<dbReference type="OrthoDB" id="9808002at2"/>
<keyword evidence="13" id="KW-1185">Reference proteome</keyword>
<evidence type="ECO:0000256" key="1">
    <source>
        <dbReference type="ARBA" id="ARBA00001933"/>
    </source>
</evidence>
<evidence type="ECO:0000256" key="8">
    <source>
        <dbReference type="ARBA" id="ARBA00023014"/>
    </source>
</evidence>
<evidence type="ECO:0000256" key="10">
    <source>
        <dbReference type="RuleBase" id="RU004504"/>
    </source>
</evidence>
<dbReference type="Proteomes" id="UP000179524">
    <property type="component" value="Unassembled WGS sequence"/>
</dbReference>
<dbReference type="GO" id="GO:0031071">
    <property type="term" value="F:cysteine desulfurase activity"/>
    <property type="evidence" value="ECO:0007669"/>
    <property type="project" value="UniProtKB-EC"/>
</dbReference>
<sequence>MKSIYVDHAATSPTHLAVVDAMIPFYYENFGNPSSIHQFGRKARLVVDEARVVIAKTINACEKEIIFTSGGTEADNLAVVGYAMANRAKGKHIITTSIEHHALLHTCGHLEKNGFDVTYLKVNEYGEIILEDLRNAIREDTILVSIMYGNNEVGTLQPIKQIGDLLAEQGIAFHTDAVQAYGIEEINVKEMKIDFLSASAHKINGPKGVGFLYANSKHKIQPHLFGGEQERKRRAGTENVAGIVGLREAAQIAITERQAKSKQYRAFRDKMISIFNEQGLTYEINGKKTSCLPHILNVSFQGVGIESLLVNLDIAGIAASSGSACTAGSLEPSHVLKAMFPSDKERTMSSIRFSFGLGNTIEEIEQVAYETVKIVQRIKK</sequence>
<evidence type="ECO:0000256" key="2">
    <source>
        <dbReference type="ARBA" id="ARBA00006490"/>
    </source>
</evidence>
<evidence type="ECO:0000259" key="11">
    <source>
        <dbReference type="Pfam" id="PF00266"/>
    </source>
</evidence>
<comment type="catalytic activity">
    <reaction evidence="9">
        <text>(sulfur carrier)-H + L-cysteine = (sulfur carrier)-SH + L-alanine</text>
        <dbReference type="Rhea" id="RHEA:43892"/>
        <dbReference type="Rhea" id="RHEA-COMP:14737"/>
        <dbReference type="Rhea" id="RHEA-COMP:14739"/>
        <dbReference type="ChEBI" id="CHEBI:29917"/>
        <dbReference type="ChEBI" id="CHEBI:35235"/>
        <dbReference type="ChEBI" id="CHEBI:57972"/>
        <dbReference type="ChEBI" id="CHEBI:64428"/>
        <dbReference type="EC" id="2.8.1.7"/>
    </reaction>
</comment>
<evidence type="ECO:0000313" key="13">
    <source>
        <dbReference type="Proteomes" id="UP000179524"/>
    </source>
</evidence>
<dbReference type="FunFam" id="3.40.640.10:FF:000084">
    <property type="entry name" value="IscS-like cysteine desulfurase"/>
    <property type="match status" value="1"/>
</dbReference>
<dbReference type="InterPro" id="IPR016454">
    <property type="entry name" value="Cysteine_dSase"/>
</dbReference>
<dbReference type="EC" id="2.8.1.7" evidence="3"/>
<dbReference type="Gene3D" id="1.10.260.50">
    <property type="match status" value="1"/>
</dbReference>
<evidence type="ECO:0000256" key="6">
    <source>
        <dbReference type="ARBA" id="ARBA00022898"/>
    </source>
</evidence>
<comment type="similarity">
    <text evidence="2">Belongs to the class-V pyridoxal-phosphate-dependent aminotransferase family. NifS/IscS subfamily.</text>
</comment>
<dbReference type="InterPro" id="IPR020578">
    <property type="entry name" value="Aminotrans_V_PyrdxlP_BS"/>
</dbReference>
<dbReference type="InterPro" id="IPR015421">
    <property type="entry name" value="PyrdxlP-dep_Trfase_major"/>
</dbReference>
<dbReference type="PANTHER" id="PTHR11601:SF34">
    <property type="entry name" value="CYSTEINE DESULFURASE"/>
    <property type="match status" value="1"/>
</dbReference>
<dbReference type="InterPro" id="IPR000192">
    <property type="entry name" value="Aminotrans_V_dom"/>
</dbReference>
<reference evidence="12 13" key="1">
    <citation type="submission" date="2016-10" db="EMBL/GenBank/DDBJ databases">
        <title>Draft genome sequences of four alkaliphilic bacteria belonging to the Anaerobacillus genus.</title>
        <authorList>
            <person name="Bassil N.M."/>
            <person name="Lloyd J.R."/>
        </authorList>
    </citation>
    <scope>NUCLEOTIDE SEQUENCE [LARGE SCALE GENOMIC DNA]</scope>
    <source>
        <strain evidence="12 13">DSM 18345</strain>
    </source>
</reference>
<dbReference type="PIRSF" id="PIRSF005572">
    <property type="entry name" value="NifS"/>
    <property type="match status" value="1"/>
</dbReference>
<dbReference type="EMBL" id="MLQR01000004">
    <property type="protein sequence ID" value="OIJ16609.1"/>
    <property type="molecule type" value="Genomic_DNA"/>
</dbReference>
<keyword evidence="5" id="KW-0479">Metal-binding</keyword>
<dbReference type="SUPFAM" id="SSF53383">
    <property type="entry name" value="PLP-dependent transferases"/>
    <property type="match status" value="1"/>
</dbReference>
<accession>A0A1S2LVR9</accession>
<dbReference type="PROSITE" id="PS00595">
    <property type="entry name" value="AA_TRANSFER_CLASS_5"/>
    <property type="match status" value="1"/>
</dbReference>
<dbReference type="InterPro" id="IPR015422">
    <property type="entry name" value="PyrdxlP-dep_Trfase_small"/>
</dbReference>
<dbReference type="AlphaFoldDB" id="A0A1S2LVR9"/>
<name>A0A1S2LVR9_9BACI</name>
<proteinExistence type="inferred from homology"/>
<keyword evidence="4" id="KW-0808">Transferase</keyword>
<keyword evidence="8" id="KW-0411">Iron-sulfur</keyword>
<dbReference type="RefSeq" id="WP_071308593.1">
    <property type="nucleotide sequence ID" value="NZ_MLQR01000004.1"/>
</dbReference>
<evidence type="ECO:0000256" key="9">
    <source>
        <dbReference type="ARBA" id="ARBA00050776"/>
    </source>
</evidence>
<comment type="caution">
    <text evidence="12">The sequence shown here is derived from an EMBL/GenBank/DDBJ whole genome shotgun (WGS) entry which is preliminary data.</text>
</comment>
<organism evidence="12 13">
    <name type="scientific">Anaerobacillus alkalilacustris</name>
    <dbReference type="NCBI Taxonomy" id="393763"/>
    <lineage>
        <taxon>Bacteria</taxon>
        <taxon>Bacillati</taxon>
        <taxon>Bacillota</taxon>
        <taxon>Bacilli</taxon>
        <taxon>Bacillales</taxon>
        <taxon>Bacillaceae</taxon>
        <taxon>Anaerobacillus</taxon>
    </lineage>
</organism>
<dbReference type="GO" id="GO:0046872">
    <property type="term" value="F:metal ion binding"/>
    <property type="evidence" value="ECO:0007669"/>
    <property type="project" value="UniProtKB-KW"/>
</dbReference>
<comment type="cofactor">
    <cofactor evidence="1 10">
        <name>pyridoxal 5'-phosphate</name>
        <dbReference type="ChEBI" id="CHEBI:597326"/>
    </cofactor>
</comment>
<evidence type="ECO:0000256" key="3">
    <source>
        <dbReference type="ARBA" id="ARBA00012239"/>
    </source>
</evidence>
<evidence type="ECO:0000256" key="7">
    <source>
        <dbReference type="ARBA" id="ARBA00023004"/>
    </source>
</evidence>
<feature type="domain" description="Aminotransferase class V" evidence="11">
    <location>
        <begin position="4"/>
        <end position="367"/>
    </location>
</feature>
<dbReference type="Gene3D" id="3.40.640.10">
    <property type="entry name" value="Type I PLP-dependent aspartate aminotransferase-like (Major domain)"/>
    <property type="match status" value="1"/>
</dbReference>
<keyword evidence="6" id="KW-0663">Pyridoxal phosphate</keyword>
<dbReference type="InterPro" id="IPR015424">
    <property type="entry name" value="PyrdxlP-dep_Trfase"/>
</dbReference>
<protein>
    <recommendedName>
        <fullName evidence="3">cysteine desulfurase</fullName>
        <ecNumber evidence="3">2.8.1.7</ecNumber>
    </recommendedName>
</protein>